<dbReference type="Gene3D" id="1.50.10.10">
    <property type="match status" value="1"/>
</dbReference>
<organism evidence="2 3">
    <name type="scientific">Streptomyces avermitilis</name>
    <dbReference type="NCBI Taxonomy" id="33903"/>
    <lineage>
        <taxon>Bacteria</taxon>
        <taxon>Bacillati</taxon>
        <taxon>Actinomycetota</taxon>
        <taxon>Actinomycetes</taxon>
        <taxon>Kitasatosporales</taxon>
        <taxon>Streptomycetaceae</taxon>
        <taxon>Streptomyces</taxon>
    </lineage>
</organism>
<dbReference type="AlphaFoldDB" id="A0A4D4MG14"/>
<protein>
    <recommendedName>
        <fullName evidence="1">GH15-like domain-containing protein</fullName>
    </recommendedName>
</protein>
<dbReference type="SUPFAM" id="SSF48208">
    <property type="entry name" value="Six-hairpin glycosidases"/>
    <property type="match status" value="1"/>
</dbReference>
<evidence type="ECO:0000259" key="1">
    <source>
        <dbReference type="Pfam" id="PF00723"/>
    </source>
</evidence>
<dbReference type="InterPro" id="IPR012341">
    <property type="entry name" value="6hp_glycosidase-like_sf"/>
</dbReference>
<evidence type="ECO:0000313" key="2">
    <source>
        <dbReference type="EMBL" id="GDY70645.1"/>
    </source>
</evidence>
<dbReference type="Pfam" id="PF00723">
    <property type="entry name" value="Glyco_hydro_15"/>
    <property type="match status" value="1"/>
</dbReference>
<feature type="domain" description="GH15-like" evidence="1">
    <location>
        <begin position="82"/>
        <end position="113"/>
    </location>
</feature>
<comment type="caution">
    <text evidence="2">The sequence shown here is derived from an EMBL/GenBank/DDBJ whole genome shotgun (WGS) entry which is preliminary data.</text>
</comment>
<dbReference type="InterPro" id="IPR008928">
    <property type="entry name" value="6-hairpin_glycosidase_sf"/>
</dbReference>
<dbReference type="GO" id="GO:0005975">
    <property type="term" value="P:carbohydrate metabolic process"/>
    <property type="evidence" value="ECO:0007669"/>
    <property type="project" value="InterPro"/>
</dbReference>
<gene>
    <name evidence="2" type="ORF">SAV31267_001300</name>
</gene>
<dbReference type="Proteomes" id="UP000299211">
    <property type="component" value="Unassembled WGS sequence"/>
</dbReference>
<proteinExistence type="predicted"/>
<dbReference type="InterPro" id="IPR011613">
    <property type="entry name" value="GH15-like"/>
</dbReference>
<accession>A0A4D4MG14</accession>
<reference evidence="2 3" key="1">
    <citation type="submission" date="2019-04" db="EMBL/GenBank/DDBJ databases">
        <title>Draft genome sequences of Streptomyces avermitilis ATCC 31267.</title>
        <authorList>
            <person name="Komaki H."/>
            <person name="Tamura T."/>
            <person name="Hosoyama A."/>
        </authorList>
    </citation>
    <scope>NUCLEOTIDE SEQUENCE [LARGE SCALE GENOMIC DNA]</scope>
    <source>
        <strain evidence="2 3">ATCC 31267</strain>
    </source>
</reference>
<evidence type="ECO:0000313" key="3">
    <source>
        <dbReference type="Proteomes" id="UP000299211"/>
    </source>
</evidence>
<sequence>MGFLSPGGPRVLGTVEAVRRQPATLEGFVRRYPTAGDHAGLDGLDGDEGGLPALLVVDGRRARSDRPPGQAHGLFGRFLALRTDLGLLAEEYDHVTGWQLGNFPQAYSHIGVIGSALLLQQLGSGAPAAEAEVLLAADV</sequence>
<dbReference type="EMBL" id="BJHY01000001">
    <property type="protein sequence ID" value="GDY70645.1"/>
    <property type="molecule type" value="Genomic_DNA"/>
</dbReference>
<name>A0A4D4MG14_STRAX</name>